<dbReference type="PANTHER" id="PTHR36112">
    <property type="entry name" value="RIBOSOMAL RNA SMALL SUBUNIT METHYLTRANSFERASE J"/>
    <property type="match status" value="1"/>
</dbReference>
<sequence length="286" mass="31830">MPPMLDVYVVQADAATTERLSPIQTVLAAYPNAPTLIPRVLSSAKARLKQKDLQQLPSGCLLLEHDGLSLLSYGTNQQPLRVAPHWLSLQQRVVAAGKKSELLLKAAKIQPSMRVLDATAGFGHDSLILASTGASVTMLEREPALFALLAFERADMQQHAHWHKLLARLTLYFTDFTAWQMPNDLPAFDRVLLDPMFPTASYASAVNKHMQALHTLTLAPNFAEQIALLQHAANVLTNDGRVLVKRPKTAPFLADLPPQDSTTNTLIRFDSYHKAEIWQRCRDWLN</sequence>
<dbReference type="EMBL" id="UGQA01000001">
    <property type="protein sequence ID" value="STY94781.1"/>
    <property type="molecule type" value="Genomic_DNA"/>
</dbReference>
<dbReference type="GO" id="GO:0008990">
    <property type="term" value="F:rRNA (guanine-N2-)-methyltransferase activity"/>
    <property type="evidence" value="ECO:0007669"/>
    <property type="project" value="InterPro"/>
</dbReference>
<protein>
    <submittedName>
        <fullName evidence="1">Ribosomal RNA small subunit methyltransferase J</fullName>
        <ecNumber evidence="1">2.1.1.-</ecNumber>
    </submittedName>
</protein>
<dbReference type="EC" id="2.1.1.-" evidence="1"/>
<reference evidence="1 2" key="1">
    <citation type="submission" date="2018-06" db="EMBL/GenBank/DDBJ databases">
        <authorList>
            <consortium name="Pathogen Informatics"/>
            <person name="Doyle S."/>
        </authorList>
    </citation>
    <scope>NUCLEOTIDE SEQUENCE [LARGE SCALE GENOMIC DNA]</scope>
    <source>
        <strain evidence="1 2">NCTC11091</strain>
    </source>
</reference>
<keyword evidence="1" id="KW-0489">Methyltransferase</keyword>
<dbReference type="PANTHER" id="PTHR36112:SF1">
    <property type="entry name" value="RIBOSOMAL RNA SMALL SUBUNIT METHYLTRANSFERASE J"/>
    <property type="match status" value="1"/>
</dbReference>
<name>A0A378Q1U7_9GAMM</name>
<organism evidence="1 2">
    <name type="scientific">Faucicola atlantae</name>
    <dbReference type="NCBI Taxonomy" id="34059"/>
    <lineage>
        <taxon>Bacteria</taxon>
        <taxon>Pseudomonadati</taxon>
        <taxon>Pseudomonadota</taxon>
        <taxon>Gammaproteobacteria</taxon>
        <taxon>Moraxellales</taxon>
        <taxon>Moraxellaceae</taxon>
        <taxon>Faucicola</taxon>
    </lineage>
</organism>
<dbReference type="InterPro" id="IPR029063">
    <property type="entry name" value="SAM-dependent_MTases_sf"/>
</dbReference>
<dbReference type="SUPFAM" id="SSF53335">
    <property type="entry name" value="S-adenosyl-L-methionine-dependent methyltransferases"/>
    <property type="match status" value="1"/>
</dbReference>
<accession>A0A378Q1U7</accession>
<evidence type="ECO:0000313" key="2">
    <source>
        <dbReference type="Proteomes" id="UP000255193"/>
    </source>
</evidence>
<dbReference type="AlphaFoldDB" id="A0A378Q1U7"/>
<dbReference type="Pfam" id="PF04445">
    <property type="entry name" value="SAM_MT"/>
    <property type="match status" value="1"/>
</dbReference>
<dbReference type="Proteomes" id="UP000255193">
    <property type="component" value="Unassembled WGS sequence"/>
</dbReference>
<evidence type="ECO:0000313" key="1">
    <source>
        <dbReference type="EMBL" id="STY94781.1"/>
    </source>
</evidence>
<proteinExistence type="predicted"/>
<dbReference type="InterPro" id="IPR007536">
    <property type="entry name" value="16SrRNA_methylTrfase_J"/>
</dbReference>
<keyword evidence="1" id="KW-0808">Transferase</keyword>
<dbReference type="RefSeq" id="WP_067059224.1">
    <property type="nucleotide sequence ID" value="NZ_JAPDKM010000001.1"/>
</dbReference>
<dbReference type="CDD" id="cd02440">
    <property type="entry name" value="AdoMet_MTases"/>
    <property type="match status" value="1"/>
</dbReference>
<dbReference type="Gene3D" id="3.40.50.150">
    <property type="entry name" value="Vaccinia Virus protein VP39"/>
    <property type="match status" value="1"/>
</dbReference>
<gene>
    <name evidence="1" type="primary">rsmJ</name>
    <name evidence="1" type="ORF">NCTC11091_00551</name>
</gene>